<comment type="caution">
    <text evidence="3">The sequence shown here is derived from an EMBL/GenBank/DDBJ whole genome shotgun (WGS) entry which is preliminary data.</text>
</comment>
<dbReference type="InterPro" id="IPR030678">
    <property type="entry name" value="Peptide/Ni-bd"/>
</dbReference>
<protein>
    <submittedName>
        <fullName evidence="3">ABC transporter substrate-binding protein</fullName>
    </submittedName>
</protein>
<reference evidence="3 4" key="1">
    <citation type="submission" date="2018-10" db="EMBL/GenBank/DDBJ databases">
        <title>Natrarchaeobius chitinivorans gen. nov., sp. nov., and Natrarchaeobius haloalkaliphilus sp. nov., alkaliphilic, chitin-utilizing haloarchaea from hypersaline alkaline lakes.</title>
        <authorList>
            <person name="Sorokin D.Y."/>
            <person name="Elcheninov A.G."/>
            <person name="Kostrikina N.A."/>
            <person name="Bale N.J."/>
            <person name="Sinninghe Damste J.S."/>
            <person name="Khijniak T.V."/>
            <person name="Kublanov I.V."/>
            <person name="Toshchakov S.V."/>
        </authorList>
    </citation>
    <scope>NUCLEOTIDE SEQUENCE [LARGE SCALE GENOMIC DNA]</scope>
    <source>
        <strain evidence="3 4">AArcht7</strain>
    </source>
</reference>
<dbReference type="Gene3D" id="3.90.76.10">
    <property type="entry name" value="Dipeptide-binding Protein, Domain 1"/>
    <property type="match status" value="1"/>
</dbReference>
<dbReference type="Gene3D" id="3.40.190.10">
    <property type="entry name" value="Periplasmic binding protein-like II"/>
    <property type="match status" value="1"/>
</dbReference>
<dbReference type="Gene3D" id="3.10.105.10">
    <property type="entry name" value="Dipeptide-binding Protein, Domain 3"/>
    <property type="match status" value="1"/>
</dbReference>
<keyword evidence="1" id="KW-0732">Signal</keyword>
<dbReference type="PANTHER" id="PTHR30290:SF38">
    <property type="entry name" value="D,D-DIPEPTIDE-BINDING PERIPLASMIC PROTEIN DDPA-RELATED"/>
    <property type="match status" value="1"/>
</dbReference>
<keyword evidence="4" id="KW-1185">Reference proteome</keyword>
<dbReference type="GO" id="GO:0043190">
    <property type="term" value="C:ATP-binding cassette (ABC) transporter complex"/>
    <property type="evidence" value="ECO:0007669"/>
    <property type="project" value="InterPro"/>
</dbReference>
<dbReference type="EMBL" id="REFZ01000011">
    <property type="protein sequence ID" value="RQG98980.1"/>
    <property type="molecule type" value="Genomic_DNA"/>
</dbReference>
<dbReference type="SUPFAM" id="SSF53850">
    <property type="entry name" value="Periplasmic binding protein-like II"/>
    <property type="match status" value="1"/>
</dbReference>
<accession>A0A3N6MNB6</accession>
<dbReference type="GO" id="GO:0042597">
    <property type="term" value="C:periplasmic space"/>
    <property type="evidence" value="ECO:0007669"/>
    <property type="project" value="UniProtKB-ARBA"/>
</dbReference>
<dbReference type="Proteomes" id="UP000281431">
    <property type="component" value="Unassembled WGS sequence"/>
</dbReference>
<organism evidence="3 4">
    <name type="scientific">Natrarchaeobius chitinivorans</name>
    <dbReference type="NCBI Taxonomy" id="1679083"/>
    <lineage>
        <taxon>Archaea</taxon>
        <taxon>Methanobacteriati</taxon>
        <taxon>Methanobacteriota</taxon>
        <taxon>Stenosarchaea group</taxon>
        <taxon>Halobacteria</taxon>
        <taxon>Halobacteriales</taxon>
        <taxon>Natrialbaceae</taxon>
        <taxon>Natrarchaeobius</taxon>
    </lineage>
</organism>
<dbReference type="PROSITE" id="PS51257">
    <property type="entry name" value="PROKAR_LIPOPROTEIN"/>
    <property type="match status" value="1"/>
</dbReference>
<name>A0A3N6MNB6_NATCH</name>
<dbReference type="Pfam" id="PF00496">
    <property type="entry name" value="SBP_bac_5"/>
    <property type="match status" value="1"/>
</dbReference>
<proteinExistence type="predicted"/>
<evidence type="ECO:0000313" key="4">
    <source>
        <dbReference type="Proteomes" id="UP000281431"/>
    </source>
</evidence>
<dbReference type="PIRSF" id="PIRSF002741">
    <property type="entry name" value="MppA"/>
    <property type="match status" value="1"/>
</dbReference>
<evidence type="ECO:0000259" key="2">
    <source>
        <dbReference type="Pfam" id="PF00496"/>
    </source>
</evidence>
<feature type="domain" description="Solute-binding protein family 5" evidence="2">
    <location>
        <begin position="88"/>
        <end position="442"/>
    </location>
</feature>
<gene>
    <name evidence="3" type="ORF">EA472_15670</name>
</gene>
<dbReference type="PANTHER" id="PTHR30290">
    <property type="entry name" value="PERIPLASMIC BINDING COMPONENT OF ABC TRANSPORTER"/>
    <property type="match status" value="1"/>
</dbReference>
<dbReference type="OrthoDB" id="233597at2157"/>
<evidence type="ECO:0000313" key="3">
    <source>
        <dbReference type="EMBL" id="RQG98980.1"/>
    </source>
</evidence>
<dbReference type="AlphaFoldDB" id="A0A3N6MNB6"/>
<sequence length="540" mass="61096">MATNRRSDREVTELNRRQALTLLGGAGSAAMLAGCQDIGDDDGDGSTLHVQLGGSLDSLDPQLAGLRNTQVVVNRVVEKLFEPDLEMEMQPVLAEEYELTDDGGSVIIQLREGVQFHPPYEREMVAEDVVYNFDRVSDPDTGSPRQDNFDNLEDWYAEGDHELRIDFEEPEPALEATLANTGMHILSPDALEEEGDASSHPVGTGPFAFEEWVTRDYIHLVAHDEYWVDGVPGVEEVYFRPIEEPATAITEIQEGEIEMLHDVPLDNVGQLEDDDDVEVQFVEAPDLRFRMMVNASDNEIDGRAPGAPTQSQNIRQAIAEAIDQEDFVEIAAGGHAEVGQTVYPEDNVWGVDYQPFSVNADPDRARELIEESEFDEPVELTMISASDEDDLRTLGQLAQDQLNDAGFEVDLEEMEIASWVERLNAFEWDITPNHGSHSPDPALKRFERMFWTDEENVPYYDSPDSNADRVFEIFEEDSTDLSQEERYELYAEFQRLLCDDAVYLICCHPQNAHALRTYVEDFEIHPMDMYFPVHNARLEH</sequence>
<dbReference type="InterPro" id="IPR000914">
    <property type="entry name" value="SBP_5_dom"/>
</dbReference>
<dbReference type="CDD" id="cd00995">
    <property type="entry name" value="PBP2_NikA_DppA_OppA_like"/>
    <property type="match status" value="1"/>
</dbReference>
<dbReference type="InterPro" id="IPR039424">
    <property type="entry name" value="SBP_5"/>
</dbReference>
<dbReference type="GO" id="GO:1904680">
    <property type="term" value="F:peptide transmembrane transporter activity"/>
    <property type="evidence" value="ECO:0007669"/>
    <property type="project" value="TreeGrafter"/>
</dbReference>
<evidence type="ECO:0000256" key="1">
    <source>
        <dbReference type="ARBA" id="ARBA00022729"/>
    </source>
</evidence>
<dbReference type="GO" id="GO:0015833">
    <property type="term" value="P:peptide transport"/>
    <property type="evidence" value="ECO:0007669"/>
    <property type="project" value="TreeGrafter"/>
</dbReference>